<keyword evidence="3" id="KW-1185">Reference proteome</keyword>
<protein>
    <recommendedName>
        <fullName evidence="1">Response regulatory domain-containing protein</fullName>
    </recommendedName>
</protein>
<dbReference type="InterPro" id="IPR052048">
    <property type="entry name" value="ST_Response_Regulator"/>
</dbReference>
<dbReference type="SUPFAM" id="SSF52172">
    <property type="entry name" value="CheY-like"/>
    <property type="match status" value="1"/>
</dbReference>
<dbReference type="Proteomes" id="UP000245829">
    <property type="component" value="Unassembled WGS sequence"/>
</dbReference>
<dbReference type="EMBL" id="BGKI01000002">
    <property type="protein sequence ID" value="GBH33867.1"/>
    <property type="molecule type" value="Genomic_DNA"/>
</dbReference>
<dbReference type="InterPro" id="IPR001789">
    <property type="entry name" value="Sig_transdc_resp-reg_receiver"/>
</dbReference>
<dbReference type="Gene3D" id="3.40.50.2300">
    <property type="match status" value="1"/>
</dbReference>
<dbReference type="OrthoDB" id="2830at2157"/>
<dbReference type="Pfam" id="PF00072">
    <property type="entry name" value="Response_reg"/>
    <property type="match status" value="1"/>
</dbReference>
<organism evidence="2 3">
    <name type="scientific">Nitrosopumilus zosterae</name>
    <dbReference type="NCBI Taxonomy" id="718286"/>
    <lineage>
        <taxon>Archaea</taxon>
        <taxon>Nitrososphaerota</taxon>
        <taxon>Nitrososphaeria</taxon>
        <taxon>Nitrosopumilales</taxon>
        <taxon>Nitrosopumilaceae</taxon>
        <taxon>Nitrosopumilus</taxon>
    </lineage>
</organism>
<name>A0A2S2KQN2_9ARCH</name>
<gene>
    <name evidence="2" type="ORF">NZNM25_06580</name>
</gene>
<dbReference type="AlphaFoldDB" id="A0A2S2KQN2"/>
<comment type="caution">
    <text evidence="2">The sequence shown here is derived from an EMBL/GenBank/DDBJ whole genome shotgun (WGS) entry which is preliminary data.</text>
</comment>
<dbReference type="RefSeq" id="WP_109876497.1">
    <property type="nucleotide sequence ID" value="NZ_AP026695.1"/>
</dbReference>
<accession>A0A2S2KQN2</accession>
<dbReference type="GeneID" id="76210015"/>
<dbReference type="Pfam" id="PF18549">
    <property type="entry name" value="NitrOD1"/>
    <property type="match status" value="1"/>
</dbReference>
<dbReference type="SMART" id="SM00448">
    <property type="entry name" value="REC"/>
    <property type="match status" value="1"/>
</dbReference>
<dbReference type="PANTHER" id="PTHR43228">
    <property type="entry name" value="TWO-COMPONENT RESPONSE REGULATOR"/>
    <property type="match status" value="1"/>
</dbReference>
<evidence type="ECO:0000259" key="1">
    <source>
        <dbReference type="PROSITE" id="PS50110"/>
    </source>
</evidence>
<dbReference type="GO" id="GO:0000160">
    <property type="term" value="P:phosphorelay signal transduction system"/>
    <property type="evidence" value="ECO:0007669"/>
    <property type="project" value="InterPro"/>
</dbReference>
<dbReference type="PANTHER" id="PTHR43228:SF1">
    <property type="entry name" value="TWO-COMPONENT RESPONSE REGULATOR ARR22"/>
    <property type="match status" value="1"/>
</dbReference>
<feature type="domain" description="Response regulatory" evidence="1">
    <location>
        <begin position="3"/>
        <end position="117"/>
    </location>
</feature>
<proteinExistence type="predicted"/>
<dbReference type="PROSITE" id="PS50110">
    <property type="entry name" value="RESPONSE_REGULATORY"/>
    <property type="match status" value="1"/>
</dbReference>
<sequence>MVSCIVIDDDQNTVDLFCELLSMIKVDVLARGYDGRDAVKLYEKHVPDIVFTDLQMPAYDGLYAVENIKDKYPDAKIIMVTGDINATESELLESLNVHVIDKPFDIHTIKQTVTDVLLDEDSKSSIKIQYMFKEDDSVYSCVVTYEQYKNLKILPIIQECKIIGPGQNSLESYTASMQKALDLACKNNTTNIRKLSEIVG</sequence>
<dbReference type="InterPro" id="IPR041213">
    <property type="entry name" value="NitrOD1"/>
</dbReference>
<dbReference type="InterPro" id="IPR011006">
    <property type="entry name" value="CheY-like_superfamily"/>
</dbReference>
<evidence type="ECO:0000313" key="2">
    <source>
        <dbReference type="EMBL" id="GBH33867.1"/>
    </source>
</evidence>
<evidence type="ECO:0000313" key="3">
    <source>
        <dbReference type="Proteomes" id="UP000245829"/>
    </source>
</evidence>
<reference evidence="2 3" key="1">
    <citation type="submission" date="2018-05" db="EMBL/GenBank/DDBJ databases">
        <title>genome sequencing of Nitrosopumilus sp. NM25.</title>
        <authorList>
            <person name="Mori K."/>
            <person name="Nakagawa T."/>
        </authorList>
    </citation>
    <scope>NUCLEOTIDE SEQUENCE [LARGE SCALE GENOMIC DNA]</scope>
    <source>
        <strain evidence="2 3">NM25</strain>
    </source>
</reference>